<dbReference type="PROSITE" id="PS51257">
    <property type="entry name" value="PROKAR_LIPOPROTEIN"/>
    <property type="match status" value="1"/>
</dbReference>
<feature type="region of interest" description="Disordered" evidence="1">
    <location>
        <begin position="46"/>
        <end position="128"/>
    </location>
</feature>
<comment type="caution">
    <text evidence="3">The sequence shown here is derived from an EMBL/GenBank/DDBJ whole genome shotgun (WGS) entry which is preliminary data.</text>
</comment>
<gene>
    <name evidence="3" type="ORF">ACFQVC_01895</name>
</gene>
<organism evidence="3 4">
    <name type="scientific">Streptomyces monticola</name>
    <dbReference type="NCBI Taxonomy" id="2666263"/>
    <lineage>
        <taxon>Bacteria</taxon>
        <taxon>Bacillati</taxon>
        <taxon>Actinomycetota</taxon>
        <taxon>Actinomycetes</taxon>
        <taxon>Kitasatosporales</taxon>
        <taxon>Streptomycetaceae</taxon>
        <taxon>Streptomyces</taxon>
    </lineage>
</organism>
<dbReference type="Proteomes" id="UP001596523">
    <property type="component" value="Unassembled WGS sequence"/>
</dbReference>
<evidence type="ECO:0000313" key="3">
    <source>
        <dbReference type="EMBL" id="MFC7302970.1"/>
    </source>
</evidence>
<dbReference type="EMBL" id="JBHTCF010000001">
    <property type="protein sequence ID" value="MFC7302970.1"/>
    <property type="molecule type" value="Genomic_DNA"/>
</dbReference>
<name>A0ABW2JAF4_9ACTN</name>
<feature type="signal peptide" evidence="2">
    <location>
        <begin position="1"/>
        <end position="27"/>
    </location>
</feature>
<keyword evidence="4" id="KW-1185">Reference proteome</keyword>
<feature type="chain" id="PRO_5045260663" description="Lipoprotein" evidence="2">
    <location>
        <begin position="28"/>
        <end position="181"/>
    </location>
</feature>
<evidence type="ECO:0008006" key="5">
    <source>
        <dbReference type="Google" id="ProtNLM"/>
    </source>
</evidence>
<evidence type="ECO:0000256" key="1">
    <source>
        <dbReference type="SAM" id="MobiDB-lite"/>
    </source>
</evidence>
<proteinExistence type="predicted"/>
<dbReference type="RefSeq" id="WP_381825671.1">
    <property type="nucleotide sequence ID" value="NZ_JBHTCF010000001.1"/>
</dbReference>
<feature type="compositionally biased region" description="Basic and acidic residues" evidence="1">
    <location>
        <begin position="47"/>
        <end position="105"/>
    </location>
</feature>
<sequence>MSASVRPKRRILAVCAGTALLALSATACGIDDGAAVGVVTYTPKSEAAAEGHGEKSGHGEQEQSGHAAGEEQSGHGEQEQAGHATGEEQSGHAAEEEAAKSAHAEEETEAGATSVTNPPLKGCHKMPGGAHHVENGTLTDLVVYVSDDCTGDADTSKYVGSGLNGDLAPKADSWHSYKFVN</sequence>
<accession>A0ABW2JAF4</accession>
<keyword evidence="2" id="KW-0732">Signal</keyword>
<protein>
    <recommendedName>
        <fullName evidence="5">Lipoprotein</fullName>
    </recommendedName>
</protein>
<evidence type="ECO:0000256" key="2">
    <source>
        <dbReference type="SAM" id="SignalP"/>
    </source>
</evidence>
<reference evidence="4" key="1">
    <citation type="journal article" date="2019" name="Int. J. Syst. Evol. Microbiol.">
        <title>The Global Catalogue of Microorganisms (GCM) 10K type strain sequencing project: providing services to taxonomists for standard genome sequencing and annotation.</title>
        <authorList>
            <consortium name="The Broad Institute Genomics Platform"/>
            <consortium name="The Broad Institute Genome Sequencing Center for Infectious Disease"/>
            <person name="Wu L."/>
            <person name="Ma J."/>
        </authorList>
    </citation>
    <scope>NUCLEOTIDE SEQUENCE [LARGE SCALE GENOMIC DNA]</scope>
    <source>
        <strain evidence="4">SYNS20</strain>
    </source>
</reference>
<evidence type="ECO:0000313" key="4">
    <source>
        <dbReference type="Proteomes" id="UP001596523"/>
    </source>
</evidence>